<dbReference type="OrthoDB" id="121932at2759"/>
<dbReference type="PANTHER" id="PTHR28605:SF1">
    <property type="entry name" value="CHROMOSOME TRANSMISSION FIDELITY FACTOR 8"/>
    <property type="match status" value="1"/>
</dbReference>
<evidence type="ECO:0000256" key="4">
    <source>
        <dbReference type="ARBA" id="ARBA00023242"/>
    </source>
</evidence>
<dbReference type="GO" id="GO:0006260">
    <property type="term" value="P:DNA replication"/>
    <property type="evidence" value="ECO:0007669"/>
    <property type="project" value="UniProtKB-KW"/>
</dbReference>
<dbReference type="AlphaFoldDB" id="A0A7M7G1H6"/>
<dbReference type="Pfam" id="PF09696">
    <property type="entry name" value="Ctf8"/>
    <property type="match status" value="1"/>
</dbReference>
<dbReference type="PANTHER" id="PTHR28605">
    <property type="entry name" value="CTF8, CHROMOSOME TRANSMISSION FIDELITY FACTOR 8 HOMOLOG (S. CEREVISIAE)"/>
    <property type="match status" value="1"/>
</dbReference>
<accession>A0A7M7G1H6</accession>
<dbReference type="KEGG" id="spu:763690"/>
<keyword evidence="4" id="KW-0539">Nucleus</keyword>
<dbReference type="GeneID" id="763690"/>
<proteinExistence type="inferred from homology"/>
<reference evidence="7" key="2">
    <citation type="submission" date="2021-01" db="UniProtKB">
        <authorList>
            <consortium name="EnsemblMetazoa"/>
        </authorList>
    </citation>
    <scope>IDENTIFICATION</scope>
</reference>
<keyword evidence="3" id="KW-0238">DNA-binding</keyword>
<dbReference type="CTD" id="54921"/>
<dbReference type="Proteomes" id="UP000007110">
    <property type="component" value="Unassembled WGS sequence"/>
</dbReference>
<keyword evidence="2" id="KW-0235">DNA replication</keyword>
<dbReference type="RefSeq" id="XP_001199744.2">
    <property type="nucleotide sequence ID" value="XM_001199744.4"/>
</dbReference>
<dbReference type="EnsemblMetazoa" id="XM_001199744">
    <property type="protein sequence ID" value="XP_001199744"/>
    <property type="gene ID" value="LOC763690"/>
</dbReference>
<evidence type="ECO:0000256" key="3">
    <source>
        <dbReference type="ARBA" id="ARBA00023125"/>
    </source>
</evidence>
<dbReference type="GO" id="GO:0003677">
    <property type="term" value="F:DNA binding"/>
    <property type="evidence" value="ECO:0007669"/>
    <property type="project" value="UniProtKB-KW"/>
</dbReference>
<dbReference type="InParanoid" id="A0A7M7G1H6"/>
<dbReference type="FunCoup" id="A0A7M7G1H6">
    <property type="interactions" value="1031"/>
</dbReference>
<name>A0A7M7G1H6_STRPU</name>
<evidence type="ECO:0000313" key="8">
    <source>
        <dbReference type="Proteomes" id="UP000007110"/>
    </source>
</evidence>
<dbReference type="OMA" id="TNVPKPC"/>
<evidence type="ECO:0008006" key="9">
    <source>
        <dbReference type="Google" id="ProtNLM"/>
    </source>
</evidence>
<evidence type="ECO:0000256" key="5">
    <source>
        <dbReference type="ARBA" id="ARBA00023306"/>
    </source>
</evidence>
<evidence type="ECO:0000313" key="7">
    <source>
        <dbReference type="EnsemblMetazoa" id="XP_001199744"/>
    </source>
</evidence>
<evidence type="ECO:0000256" key="2">
    <source>
        <dbReference type="ARBA" id="ARBA00022705"/>
    </source>
</evidence>
<keyword evidence="5" id="KW-0131">Cell cycle</keyword>
<sequence length="143" mass="15892">MVQLYVKSPTAPGATPEWMLIELQGAIESPDNEQLTGRFIGDLHFNLKGVPVLIIGHHILYGKVTDLEKPFIVLMKNENAAKVIDGDHASDAMDVDSSQDGNGRDNTLSQQDDTYYYVNAVIKKKMIFKARPKPIITNVPKKV</sequence>
<dbReference type="GO" id="GO:0007064">
    <property type="term" value="P:mitotic sister chromatid cohesion"/>
    <property type="evidence" value="ECO:0007669"/>
    <property type="project" value="InterPro"/>
</dbReference>
<keyword evidence="8" id="KW-1185">Reference proteome</keyword>
<dbReference type="InterPro" id="IPR018607">
    <property type="entry name" value="Ctf8"/>
</dbReference>
<organism evidence="7 8">
    <name type="scientific">Strongylocentrotus purpuratus</name>
    <name type="common">Purple sea urchin</name>
    <dbReference type="NCBI Taxonomy" id="7668"/>
    <lineage>
        <taxon>Eukaryota</taxon>
        <taxon>Metazoa</taxon>
        <taxon>Echinodermata</taxon>
        <taxon>Eleutherozoa</taxon>
        <taxon>Echinozoa</taxon>
        <taxon>Echinoidea</taxon>
        <taxon>Euechinoidea</taxon>
        <taxon>Echinacea</taxon>
        <taxon>Camarodonta</taxon>
        <taxon>Echinidea</taxon>
        <taxon>Strongylocentrotidae</taxon>
        <taxon>Strongylocentrotus</taxon>
    </lineage>
</organism>
<evidence type="ECO:0000256" key="1">
    <source>
        <dbReference type="ARBA" id="ARBA00004123"/>
    </source>
</evidence>
<comment type="subcellular location">
    <subcellularLocation>
        <location evidence="1">Nucleus</location>
    </subcellularLocation>
</comment>
<evidence type="ECO:0000256" key="6">
    <source>
        <dbReference type="ARBA" id="ARBA00038447"/>
    </source>
</evidence>
<comment type="similarity">
    <text evidence="6">Belongs to the CTF8 family.</text>
</comment>
<protein>
    <recommendedName>
        <fullName evidence="9">Chromosome transmission fidelity protein 8 homolog</fullName>
    </recommendedName>
</protein>
<dbReference type="GO" id="GO:0031390">
    <property type="term" value="C:Ctf18 RFC-like complex"/>
    <property type="evidence" value="ECO:0007669"/>
    <property type="project" value="InterPro"/>
</dbReference>
<reference evidence="8" key="1">
    <citation type="submission" date="2015-02" db="EMBL/GenBank/DDBJ databases">
        <title>Genome sequencing for Strongylocentrotus purpuratus.</title>
        <authorList>
            <person name="Murali S."/>
            <person name="Liu Y."/>
            <person name="Vee V."/>
            <person name="English A."/>
            <person name="Wang M."/>
            <person name="Skinner E."/>
            <person name="Han Y."/>
            <person name="Muzny D.M."/>
            <person name="Worley K.C."/>
            <person name="Gibbs R.A."/>
        </authorList>
    </citation>
    <scope>NUCLEOTIDE SEQUENCE</scope>
</reference>